<accession>A0A2S7KTL0</accession>
<evidence type="ECO:0000313" key="6">
    <source>
        <dbReference type="Proteomes" id="UP000239800"/>
    </source>
</evidence>
<dbReference type="Gene3D" id="3.40.50.1580">
    <property type="entry name" value="Nucleoside phosphorylase domain"/>
    <property type="match status" value="1"/>
</dbReference>
<sequence>MIRESELILNPDGSIYHLGLLPQDLAETVITVGDPDRVDQVSRHFDRIELKKENREFRTHTGVYKGKRISVISTGIGPDNIDIVINELDALVNIDFQKRVEKEKPMSLDLIRIGTCGGLQPELELDSLAYSSAALGFDNLLHYYRDKTEVMLAELLKDFEQQTAWGQSGIPLPYAVGSNIELATQLGLSSIQAGITATNVGFYAPQGRSLRLRPTDDRYLDRLKGFSFNGQKILNLEMETAAIYAMAGLLGHRAVSISVVLANRSSGAFSKDAPAAIDKMIRFTLDRLSNIEN</sequence>
<dbReference type="Pfam" id="PF01048">
    <property type="entry name" value="PNP_UDP_1"/>
    <property type="match status" value="1"/>
</dbReference>
<dbReference type="AlphaFoldDB" id="A0A2S7KTL0"/>
<dbReference type="RefSeq" id="WP_104813914.1">
    <property type="nucleotide sequence ID" value="NZ_MQUB01000001.1"/>
</dbReference>
<comment type="catalytic activity">
    <reaction evidence="3">
        <text>uridine + phosphate = alpha-D-ribose 1-phosphate + uracil</text>
        <dbReference type="Rhea" id="RHEA:24388"/>
        <dbReference type="ChEBI" id="CHEBI:16704"/>
        <dbReference type="ChEBI" id="CHEBI:17568"/>
        <dbReference type="ChEBI" id="CHEBI:43474"/>
        <dbReference type="ChEBI" id="CHEBI:57720"/>
        <dbReference type="EC" id="2.4.2.3"/>
    </reaction>
</comment>
<evidence type="ECO:0000256" key="1">
    <source>
        <dbReference type="ARBA" id="ARBA00011888"/>
    </source>
</evidence>
<dbReference type="GO" id="GO:0004731">
    <property type="term" value="F:purine-nucleoside phosphorylase activity"/>
    <property type="evidence" value="ECO:0007669"/>
    <property type="project" value="TreeGrafter"/>
</dbReference>
<organism evidence="5 6">
    <name type="scientific">Aureitalea marina</name>
    <dbReference type="NCBI Taxonomy" id="930804"/>
    <lineage>
        <taxon>Bacteria</taxon>
        <taxon>Pseudomonadati</taxon>
        <taxon>Bacteroidota</taxon>
        <taxon>Flavobacteriia</taxon>
        <taxon>Flavobacteriales</taxon>
        <taxon>Flavobacteriaceae</taxon>
        <taxon>Aureitalea</taxon>
    </lineage>
</organism>
<dbReference type="Proteomes" id="UP000239800">
    <property type="component" value="Unassembled WGS sequence"/>
</dbReference>
<dbReference type="GO" id="GO:0005829">
    <property type="term" value="C:cytosol"/>
    <property type="evidence" value="ECO:0007669"/>
    <property type="project" value="TreeGrafter"/>
</dbReference>
<protein>
    <recommendedName>
        <fullName evidence="2">Uridine phosphorylase</fullName>
        <ecNumber evidence="1">2.4.2.3</ecNumber>
    </recommendedName>
</protein>
<feature type="domain" description="Nucleoside phosphorylase" evidence="4">
    <location>
        <begin position="29"/>
        <end position="268"/>
    </location>
</feature>
<dbReference type="SUPFAM" id="SSF53167">
    <property type="entry name" value="Purine and uridine phosphorylases"/>
    <property type="match status" value="1"/>
</dbReference>
<evidence type="ECO:0000313" key="5">
    <source>
        <dbReference type="EMBL" id="PQB05969.1"/>
    </source>
</evidence>
<dbReference type="CDD" id="cd00436">
    <property type="entry name" value="UP_TbUP-like"/>
    <property type="match status" value="1"/>
</dbReference>
<name>A0A2S7KTL0_9FLAO</name>
<evidence type="ECO:0000256" key="2">
    <source>
        <dbReference type="ARBA" id="ARBA00021980"/>
    </source>
</evidence>
<dbReference type="InterPro" id="IPR000845">
    <property type="entry name" value="Nucleoside_phosphorylase_d"/>
</dbReference>
<dbReference type="GO" id="GO:0006152">
    <property type="term" value="P:purine nucleoside catabolic process"/>
    <property type="evidence" value="ECO:0007669"/>
    <property type="project" value="TreeGrafter"/>
</dbReference>
<dbReference type="PANTHER" id="PTHR43691:SF11">
    <property type="entry name" value="FI09636P-RELATED"/>
    <property type="match status" value="1"/>
</dbReference>
<dbReference type="EC" id="2.4.2.3" evidence="1"/>
<dbReference type="GO" id="GO:0004850">
    <property type="term" value="F:uridine phosphorylase activity"/>
    <property type="evidence" value="ECO:0007669"/>
    <property type="project" value="UniProtKB-EC"/>
</dbReference>
<dbReference type="OrthoDB" id="9772602at2"/>
<dbReference type="EMBL" id="MQUB01000001">
    <property type="protein sequence ID" value="PQB05969.1"/>
    <property type="molecule type" value="Genomic_DNA"/>
</dbReference>
<comment type="caution">
    <text evidence="5">The sequence shown here is derived from an EMBL/GenBank/DDBJ whole genome shotgun (WGS) entry which is preliminary data.</text>
</comment>
<evidence type="ECO:0000256" key="3">
    <source>
        <dbReference type="ARBA" id="ARBA00048447"/>
    </source>
</evidence>
<dbReference type="PANTHER" id="PTHR43691">
    <property type="entry name" value="URIDINE PHOSPHORYLASE"/>
    <property type="match status" value="1"/>
</dbReference>
<keyword evidence="6" id="KW-1185">Reference proteome</keyword>
<reference evidence="5 6" key="1">
    <citation type="submission" date="2016-11" db="EMBL/GenBank/DDBJ databases">
        <title>Trade-off between light-utilization and light-protection in marine flavobacteria.</title>
        <authorList>
            <person name="Kumagai Y."/>
        </authorList>
    </citation>
    <scope>NUCLEOTIDE SEQUENCE [LARGE SCALE GENOMIC DNA]</scope>
    <source>
        <strain evidence="5 6">NBRC 107741</strain>
    </source>
</reference>
<gene>
    <name evidence="5" type="ORF">BST85_05305</name>
</gene>
<dbReference type="InterPro" id="IPR035994">
    <property type="entry name" value="Nucleoside_phosphorylase_sf"/>
</dbReference>
<evidence type="ECO:0000259" key="4">
    <source>
        <dbReference type="Pfam" id="PF01048"/>
    </source>
</evidence>
<proteinExistence type="predicted"/>